<evidence type="ECO:0000256" key="1">
    <source>
        <dbReference type="SAM" id="Phobius"/>
    </source>
</evidence>
<feature type="transmembrane region" description="Helical" evidence="1">
    <location>
        <begin position="305"/>
        <end position="325"/>
    </location>
</feature>
<dbReference type="EMBL" id="BORJ01000013">
    <property type="protein sequence ID" value="GIN98312.1"/>
    <property type="molecule type" value="Genomic_DNA"/>
</dbReference>
<proteinExistence type="predicted"/>
<keyword evidence="1" id="KW-1133">Transmembrane helix</keyword>
<feature type="transmembrane region" description="Helical" evidence="1">
    <location>
        <begin position="331"/>
        <end position="349"/>
    </location>
</feature>
<dbReference type="Proteomes" id="UP000287296">
    <property type="component" value="Unassembled WGS sequence"/>
</dbReference>
<dbReference type="RefSeq" id="WP_120117960.1">
    <property type="nucleotide sequence ID" value="NZ_BORI01000011.1"/>
</dbReference>
<sequence>MSEKKINWKRVFILAGALCAYLIGSATATGQESMQFFTAHGYIGIASIIVTLLVFGWAASSLIVIGNETKNLEGNVYQYFLGKFFGKVFEWFVTLFLFALTVTLISGSGTIFADFYGVNKLVGAGVMVVLIYITVLLSLQKLVDILSFIAPIIIIFTTIISMISIFDSIDNLFIAEQLMKEVEVVKAVDSWLLSGILYAALGITVAAPFLIKMGSTTQSRGEALLGGLLGALIYSITISIISFALLINIKDIFDKETPLVYLAEGFHPIFGWVFSFILLAGIYTTGAPMFWYVCNSFGAERTTKYRVISLILIFIAFLGGLFLPFGKLVGTIFPLTGVLGLILLIVMAYKQIRLKVKTKQLEKKAM</sequence>
<dbReference type="AlphaFoldDB" id="A0A429X3C0"/>
<dbReference type="OrthoDB" id="4424890at2"/>
<protein>
    <submittedName>
        <fullName evidence="2">Membrane protein</fullName>
    </submittedName>
</protein>
<dbReference type="Proteomes" id="UP000680670">
    <property type="component" value="Unassembled WGS sequence"/>
</dbReference>
<reference evidence="3 4" key="1">
    <citation type="submission" date="2018-12" db="EMBL/GenBank/DDBJ databases">
        <authorList>
            <person name="Sun L."/>
            <person name="Chen Z."/>
        </authorList>
    </citation>
    <scope>NUCLEOTIDE SEQUENCE [LARGE SCALE GENOMIC DNA]</scope>
    <source>
        <strain evidence="3 4">LMG 29736</strain>
    </source>
</reference>
<evidence type="ECO:0000313" key="3">
    <source>
        <dbReference type="EMBL" id="RST57856.1"/>
    </source>
</evidence>
<evidence type="ECO:0000313" key="4">
    <source>
        <dbReference type="Proteomes" id="UP000287296"/>
    </source>
</evidence>
<evidence type="ECO:0000313" key="5">
    <source>
        <dbReference type="Proteomes" id="UP000680670"/>
    </source>
</evidence>
<dbReference type="EMBL" id="QYTW02000027">
    <property type="protein sequence ID" value="RST57856.1"/>
    <property type="molecule type" value="Genomic_DNA"/>
</dbReference>
<keyword evidence="1" id="KW-0472">Membrane</keyword>
<reference evidence="2 5" key="2">
    <citation type="submission" date="2021-03" db="EMBL/GenBank/DDBJ databases">
        <title>Antimicrobial resistance genes in bacteria isolated from Japanese honey, and their potential for conferring macrolide and lincosamide resistance in the American foulbrood pathogen Paenibacillus larvae.</title>
        <authorList>
            <person name="Okamoto M."/>
            <person name="Kumagai M."/>
            <person name="Kanamori H."/>
            <person name="Takamatsu D."/>
        </authorList>
    </citation>
    <scope>NUCLEOTIDE SEQUENCE [LARGE SCALE GENOMIC DNA]</scope>
    <source>
        <strain evidence="2 5">J6TS1</strain>
    </source>
</reference>
<feature type="transmembrane region" description="Helical" evidence="1">
    <location>
        <begin position="191"/>
        <end position="211"/>
    </location>
</feature>
<dbReference type="PANTHER" id="PTHR37814">
    <property type="entry name" value="CONSERVED MEMBRANE PROTEIN"/>
    <property type="match status" value="1"/>
</dbReference>
<feature type="transmembrane region" description="Helical" evidence="1">
    <location>
        <begin position="269"/>
        <end position="293"/>
    </location>
</feature>
<dbReference type="PANTHER" id="PTHR37814:SF1">
    <property type="entry name" value="MEMBRANE PROTEIN"/>
    <property type="match status" value="1"/>
</dbReference>
<feature type="transmembrane region" description="Helical" evidence="1">
    <location>
        <begin position="40"/>
        <end position="67"/>
    </location>
</feature>
<feature type="transmembrane region" description="Helical" evidence="1">
    <location>
        <begin position="223"/>
        <end position="249"/>
    </location>
</feature>
<gene>
    <name evidence="3" type="ORF">D5F11_020335</name>
    <name evidence="2" type="ORF">J6TS1_41820</name>
</gene>
<feature type="transmembrane region" description="Helical" evidence="1">
    <location>
        <begin position="121"/>
        <end position="139"/>
    </location>
</feature>
<comment type="caution">
    <text evidence="3">The sequence shown here is derived from an EMBL/GenBank/DDBJ whole genome shotgun (WGS) entry which is preliminary data.</text>
</comment>
<feature type="transmembrane region" description="Helical" evidence="1">
    <location>
        <begin position="146"/>
        <end position="166"/>
    </location>
</feature>
<dbReference type="InterPro" id="IPR038728">
    <property type="entry name" value="YkvI-like"/>
</dbReference>
<keyword evidence="1" id="KW-0812">Transmembrane</keyword>
<accession>A0A429X3C0</accession>
<organism evidence="3 4">
    <name type="scientific">Siminovitchia terrae</name>
    <name type="common">Bacillus terrae</name>
    <dbReference type="NCBI Taxonomy" id="1914933"/>
    <lineage>
        <taxon>Bacteria</taxon>
        <taxon>Bacillati</taxon>
        <taxon>Bacillota</taxon>
        <taxon>Bacilli</taxon>
        <taxon>Bacillales</taxon>
        <taxon>Bacillaceae</taxon>
        <taxon>Siminovitchia</taxon>
    </lineage>
</organism>
<evidence type="ECO:0000313" key="2">
    <source>
        <dbReference type="EMBL" id="GIN98312.1"/>
    </source>
</evidence>
<name>A0A429X3C0_SIMTE</name>
<keyword evidence="5" id="KW-1185">Reference proteome</keyword>
<feature type="transmembrane region" description="Helical" evidence="1">
    <location>
        <begin position="88"/>
        <end position="109"/>
    </location>
</feature>